<dbReference type="SMART" id="SM00228">
    <property type="entry name" value="PDZ"/>
    <property type="match status" value="4"/>
</dbReference>
<dbReference type="SMART" id="SM00404">
    <property type="entry name" value="PTPc_motif"/>
    <property type="match status" value="1"/>
</dbReference>
<reference evidence="14 15" key="1">
    <citation type="journal article" date="2021" name="Elife">
        <title>Chloroplast acquisition without the gene transfer in kleptoplastic sea slugs, Plakobranchus ocellatus.</title>
        <authorList>
            <person name="Maeda T."/>
            <person name="Takahashi S."/>
            <person name="Yoshida T."/>
            <person name="Shimamura S."/>
            <person name="Takaki Y."/>
            <person name="Nagai Y."/>
            <person name="Toyoda A."/>
            <person name="Suzuki Y."/>
            <person name="Arimoto A."/>
            <person name="Ishii H."/>
            <person name="Satoh N."/>
            <person name="Nishiyama T."/>
            <person name="Hasebe M."/>
            <person name="Maruyama T."/>
            <person name="Minagawa J."/>
            <person name="Obokata J."/>
            <person name="Shigenobu S."/>
        </authorList>
    </citation>
    <scope>NUCLEOTIDE SEQUENCE [LARGE SCALE GENOMIC DNA]</scope>
</reference>
<dbReference type="PROSITE" id="PS00383">
    <property type="entry name" value="TYR_PHOSPHATASE_1"/>
    <property type="match status" value="1"/>
</dbReference>
<dbReference type="Gene3D" id="2.30.29.30">
    <property type="entry name" value="Pleckstrin-homology domain (PH domain)/Phosphotyrosine-binding domain (PTB)"/>
    <property type="match status" value="1"/>
</dbReference>
<dbReference type="CDD" id="cd14473">
    <property type="entry name" value="FERM_B-lobe"/>
    <property type="match status" value="1"/>
</dbReference>
<feature type="compositionally biased region" description="Basic and acidic residues" evidence="8">
    <location>
        <begin position="1580"/>
        <end position="1593"/>
    </location>
</feature>
<dbReference type="InterPro" id="IPR014352">
    <property type="entry name" value="FERM/acyl-CoA-bd_prot_sf"/>
</dbReference>
<dbReference type="InterPro" id="IPR029021">
    <property type="entry name" value="Prot-tyrosine_phosphatase-like"/>
</dbReference>
<dbReference type="SMART" id="SM00295">
    <property type="entry name" value="B41"/>
    <property type="match status" value="1"/>
</dbReference>
<evidence type="ECO:0000256" key="6">
    <source>
        <dbReference type="ARBA" id="ARBA00023212"/>
    </source>
</evidence>
<dbReference type="PROSITE" id="PS50106">
    <property type="entry name" value="PDZ"/>
    <property type="match status" value="4"/>
</dbReference>
<dbReference type="SMART" id="SM00750">
    <property type="entry name" value="KIND"/>
    <property type="match status" value="1"/>
</dbReference>
<dbReference type="InterPro" id="IPR000299">
    <property type="entry name" value="FERM_domain"/>
</dbReference>
<dbReference type="InterPro" id="IPR000242">
    <property type="entry name" value="PTP_cat"/>
</dbReference>
<dbReference type="PROSITE" id="PS51377">
    <property type="entry name" value="KIND"/>
    <property type="match status" value="1"/>
</dbReference>
<comment type="subcellular location">
    <subcellularLocation>
        <location evidence="2">Cytoplasm</location>
        <location evidence="2">Cytoskeleton</location>
    </subcellularLocation>
    <subcellularLocation>
        <location evidence="1">Nucleus</location>
    </subcellularLocation>
</comment>
<dbReference type="InterPro" id="IPR036034">
    <property type="entry name" value="PDZ_sf"/>
</dbReference>
<feature type="region of interest" description="Disordered" evidence="8">
    <location>
        <begin position="194"/>
        <end position="289"/>
    </location>
</feature>
<dbReference type="Gene3D" id="1.10.510.10">
    <property type="entry name" value="Transferase(Phosphotransferase) domain 1"/>
    <property type="match status" value="1"/>
</dbReference>
<feature type="region of interest" description="Disordered" evidence="8">
    <location>
        <begin position="1508"/>
        <end position="1741"/>
    </location>
</feature>
<keyword evidence="7" id="KW-0539">Nucleus</keyword>
<dbReference type="EMBL" id="BMAT01007806">
    <property type="protein sequence ID" value="GFR71734.1"/>
    <property type="molecule type" value="Genomic_DNA"/>
</dbReference>
<dbReference type="GO" id="GO:0004725">
    <property type="term" value="F:protein tyrosine phosphatase activity"/>
    <property type="evidence" value="ECO:0007669"/>
    <property type="project" value="InterPro"/>
</dbReference>
<evidence type="ECO:0000313" key="15">
    <source>
        <dbReference type="Proteomes" id="UP000762676"/>
    </source>
</evidence>
<feature type="region of interest" description="Disordered" evidence="8">
    <location>
        <begin position="1183"/>
        <end position="1209"/>
    </location>
</feature>
<evidence type="ECO:0000259" key="12">
    <source>
        <dbReference type="PROSITE" id="PS50106"/>
    </source>
</evidence>
<feature type="domain" description="PDZ" evidence="12">
    <location>
        <begin position="1408"/>
        <end position="1492"/>
    </location>
</feature>
<dbReference type="InterPro" id="IPR052074">
    <property type="entry name" value="NonRcpt_TyrProt_Phosphatase"/>
</dbReference>
<dbReference type="InterPro" id="IPR016130">
    <property type="entry name" value="Tyr_Pase_AS"/>
</dbReference>
<feature type="compositionally biased region" description="Low complexity" evidence="8">
    <location>
        <begin position="232"/>
        <end position="241"/>
    </location>
</feature>
<dbReference type="SUPFAM" id="SSF52799">
    <property type="entry name" value="(Phosphotyrosine protein) phosphatases II"/>
    <property type="match status" value="1"/>
</dbReference>
<feature type="region of interest" description="Disordered" evidence="8">
    <location>
        <begin position="1872"/>
        <end position="1907"/>
    </location>
</feature>
<feature type="domain" description="PDZ" evidence="12">
    <location>
        <begin position="1964"/>
        <end position="2050"/>
    </location>
</feature>
<dbReference type="Pfam" id="PF00595">
    <property type="entry name" value="PDZ"/>
    <property type="match status" value="4"/>
</dbReference>
<dbReference type="PANTHER" id="PTHR46900">
    <property type="entry name" value="TYROSINE-PROTEIN PHOSPHATASE NON-RECEPTOR TYPE 13"/>
    <property type="match status" value="1"/>
</dbReference>
<accession>A0AAV4FFA4</accession>
<feature type="compositionally biased region" description="Acidic residues" evidence="8">
    <location>
        <begin position="1715"/>
        <end position="1741"/>
    </location>
</feature>
<dbReference type="SMART" id="SM01196">
    <property type="entry name" value="FERM_C"/>
    <property type="match status" value="1"/>
</dbReference>
<dbReference type="CDD" id="cd00136">
    <property type="entry name" value="PDZ_canonical"/>
    <property type="match status" value="2"/>
</dbReference>
<evidence type="ECO:0000256" key="4">
    <source>
        <dbReference type="ARBA" id="ARBA00022490"/>
    </source>
</evidence>
<dbReference type="InterPro" id="IPR001478">
    <property type="entry name" value="PDZ"/>
</dbReference>
<dbReference type="SUPFAM" id="SSF54236">
    <property type="entry name" value="Ubiquitin-like"/>
    <property type="match status" value="1"/>
</dbReference>
<dbReference type="Gene3D" id="3.10.20.90">
    <property type="entry name" value="Phosphatidylinositol 3-kinase Catalytic Subunit, Chain A, domain 1"/>
    <property type="match status" value="1"/>
</dbReference>
<dbReference type="Gene3D" id="1.20.80.10">
    <property type="match status" value="1"/>
</dbReference>
<evidence type="ECO:0000256" key="5">
    <source>
        <dbReference type="ARBA" id="ARBA00022737"/>
    </source>
</evidence>
<proteinExistence type="inferred from homology"/>
<dbReference type="Gene3D" id="3.90.190.10">
    <property type="entry name" value="Protein tyrosine phosphatase superfamily"/>
    <property type="match status" value="1"/>
</dbReference>
<feature type="compositionally biased region" description="Low complexity" evidence="8">
    <location>
        <begin position="1679"/>
        <end position="1697"/>
    </location>
</feature>
<dbReference type="Gene3D" id="2.30.42.10">
    <property type="match status" value="4"/>
</dbReference>
<feature type="domain" description="Tyrosine-protein phosphatase" evidence="9">
    <location>
        <begin position="2160"/>
        <end position="2447"/>
    </location>
</feature>
<dbReference type="SUPFAM" id="SSF47031">
    <property type="entry name" value="Second domain of FERM"/>
    <property type="match status" value="1"/>
</dbReference>
<dbReference type="CDD" id="cd06694">
    <property type="entry name" value="PDZ1_PTPN13_FRMPD2-like"/>
    <property type="match status" value="1"/>
</dbReference>
<dbReference type="InterPro" id="IPR011993">
    <property type="entry name" value="PH-like_dom_sf"/>
</dbReference>
<sequence>MPGLTSLPLNLSEILEARRGPLRELEIWALLCQCSMALQDLIIKGQVVGEDAFRHMVTPNTLLVRDNGTIQLTENIQSPQNSLYMAPEYETLSGHLISDAAFEKMFLYSLGRTLQVASEFGLQENEVLSISSDLDSLLQAMSERNAAVRLSLLQILEACCLQTNQHPDKLPHSLVLSRLYKSILGGHHKMSFNDSNYGSDHSHEAVMSHQPGRARRPRPQVRHRHARRRRGSTSTSSPNSRSRSRSRSPSRRTAKKATKPSDSRSELNSAEPGGLLYKEEPTPGATATSAHTALTGSQLLNTSMTSTSSELSLLARRQQAPPYSAAHSVQGLLGLRQGSPAYQKYIRLKERQIRRRQAKSGQTASVLDDVRSRLMTPPLLSSEMMENMSESHSMASLMSYTLGAYKPYLHAELGSEVALNFNNESRPESSSQMSNLLSSMDYGYPSVMKAHAVPGAAIQEVSQTQDMSVVGTHAVALEAPVPTQPIPHQYQSQAAIEIENNRSSLTEYYAGKQRDFDGSEYVHNLKKPAVHVPMPLQGDSLKNATLARRVTVIHLSGQKFEIVLDPSSTARQLFDTVIPYLELDDFFFFGLTYISEGEHFFLDADVKLHKVAPEGWKEGPKSHQAYVTFNLYVRVKFYPESITDFRHMSSHHLLYLQLRRDVLEERVMVDPDVLFKLAGLALQAEYGNFSSRETAAASEGHQEETAVAPYFNIEHYIPGHVSKQTGPSVADTKVRRRHKATAGITRNEAEFEFVKLAQSLPEYGIHFHKLSKSKNQSNMIWVGLSQHNMTVAEPAASAARSVTQNFAWNNILKISFNKRRFSVQPKVEGARGKPPKINFYTNSYRKGRYLLQFSAEQHRFEIRMKTLITAAETLTAGVAAVETGHHAVDSSQAKNVTAAVENSDTQTYVDPSLQKLPDDDDDDDDLDEEWDLQSTRDIEQPPQYRSWPPYQLPRMAQILGGEISPLHASLTDLHSLGIDKQHLQTLLDMSSATQGLDSVSVSDKKKTEVFTPPNLPPVTEDSRVGRRIFEVTLEKEQRHGVGITIVGGETTSSLDLGIFVKSVVPGGPAERDGRIKCGDRLIAIGATSLEGKQHHEAVAMIRDSGPKVTFLVSQVRPPGTIKRRNQSATEKEELERKLRDSMLKYSDGGFQDSGGGDEFSNQDANHMKESHLHFDHFVSNRSLHSASEDDDDECHSDEDNYPLEPPPTPPYISLSTGNQKAVAQQRFQYSQPQYYEALEQRVPSPSSPELNDLHFHSSGSKEAHLVPDMIGSPVEQPGSMQQSTIHLEDDQELLKLQDDEDLARALMKESEDWPRDDGVPSSIGYHSGPLTEEEQEDLQILGDIAALDADGSSSDSDFDSAIKKTINAPSSNIYSSSKAVNTVSPMIFKTSESQKESNEYLPNDVVYEVILEKDGSGCGIIAQPTSLEQADKGVYIQEVVQDSPADRGGVLAPGDKILEIAGQSVADKDSKTVQELMDQAPNLTTVKVSRPMEKDSAIMERKMLAEKLKNSPAEGDKFNDEKTEEQDPNVPLSALIPRAPTESTPPLEDLEIVPPPPPLNLSLENSESNTQSDVDSDVLDSSRSDVNDYHRNTETFAIHDPVPVAVPLEKKSVQDKSTPKEQPKGNHDYKNFEAEKPSRAEISSVTSDTLKLDGSTEFDEKLNELKNELDRQLATENASPNSLSKSSDSSSTESVVKSPRKILESISNKARQEDSHDEEEDEEEEADVDGEDDNEHDDDDDVIVTMYGDEPVKDKPPVVSKRKKKIPKPSADEILDPFEPVLLNVSLKREHDGFGFTVAGGVSTGGCYIKQLVSEPAMSDGRLRPGDKILQVNGQDTTSLGHVETVTLLRQLADVARLRLLRFPSTMETQQRVEAAQAQAQLASAKPQQKQGESETSEESEVKEQADISVQELVKTLDTPKAIIHPYDYKGSLMAKTGIAKQPNEPCPNEAVGQSQSQEYEEFEVTLTRPAGIEAVLGITLAQKERQGQPVICVKRLKAEGVASRDGRLRRGDVILEVNGTPFSELTVRQAVSHLRAVGETVVLSVSRSERGDASEESGDEGNHRDEQEQPQDEQGAGVDEDDDISGLAEEAVSLLQDRPASRVSEQYDSFRKPLTDVPVVLSEEWINELPLMRMAVDKGKEYSRTILQNLADLVESGEPNEAFKTIRQMKESGPCTVGNLPENKSKNRYRNVLPYDANRVKLSGRGEDKEYINASLIEMPLISYATNDTSDGEGDGTTEQSLHSNDLSTVSGKCLKYFACQGPVEGTVSDLWALLWQEQVHVVAMLTQIQEGGKLKCHPYWPRNKRDVLSVDNGTLSVRLVRSYNLQDLEVVQVMIEEATTGARQEVVLLQYKGWPDHGAPDTALPLLKLLQVIHLLENGSPPVIHCSAGIGRTGALIAIDVALACIEHGVEFNLHNIVSKLRTQRHGMVQTTDQYLFCYTACMEALLSMDLT</sequence>
<evidence type="ECO:0000259" key="9">
    <source>
        <dbReference type="PROSITE" id="PS50055"/>
    </source>
</evidence>
<dbReference type="Proteomes" id="UP000762676">
    <property type="component" value="Unassembled WGS sequence"/>
</dbReference>
<dbReference type="InterPro" id="IPR000387">
    <property type="entry name" value="Tyr_Pase_dom"/>
</dbReference>
<feature type="compositionally biased region" description="Basic and acidic residues" evidence="8">
    <location>
        <begin position="1508"/>
        <end position="1521"/>
    </location>
</feature>
<dbReference type="InterPro" id="IPR018980">
    <property type="entry name" value="FERM_PH-like_C"/>
</dbReference>
<dbReference type="Pfam" id="PF00373">
    <property type="entry name" value="FERM_M"/>
    <property type="match status" value="1"/>
</dbReference>
<feature type="compositionally biased region" description="Acidic residues" evidence="8">
    <location>
        <begin position="918"/>
        <end position="927"/>
    </location>
</feature>
<evidence type="ECO:0000256" key="2">
    <source>
        <dbReference type="ARBA" id="ARBA00004245"/>
    </source>
</evidence>
<dbReference type="InterPro" id="IPR029071">
    <property type="entry name" value="Ubiquitin-like_domsf"/>
</dbReference>
<evidence type="ECO:0000256" key="8">
    <source>
        <dbReference type="SAM" id="MobiDB-lite"/>
    </source>
</evidence>
<feature type="compositionally biased region" description="Acidic residues" evidence="8">
    <location>
        <begin position="1188"/>
        <end position="1201"/>
    </location>
</feature>
<dbReference type="InterPro" id="IPR035963">
    <property type="entry name" value="FERM_2"/>
</dbReference>
<dbReference type="Pfam" id="PF16474">
    <property type="entry name" value="KIND"/>
    <property type="match status" value="1"/>
</dbReference>
<evidence type="ECO:0000259" key="13">
    <source>
        <dbReference type="PROSITE" id="PS51377"/>
    </source>
</evidence>
<feature type="compositionally biased region" description="Low complexity" evidence="8">
    <location>
        <begin position="1872"/>
        <end position="1891"/>
    </location>
</feature>
<dbReference type="GO" id="GO:0005634">
    <property type="term" value="C:nucleus"/>
    <property type="evidence" value="ECO:0007669"/>
    <property type="project" value="UniProtKB-SubCell"/>
</dbReference>
<feature type="compositionally biased region" description="Basic residues" evidence="8">
    <location>
        <begin position="212"/>
        <end position="231"/>
    </location>
</feature>
<evidence type="ECO:0000256" key="3">
    <source>
        <dbReference type="ARBA" id="ARBA00009649"/>
    </source>
</evidence>
<feature type="compositionally biased region" description="Low complexity" evidence="8">
    <location>
        <begin position="1560"/>
        <end position="1573"/>
    </location>
</feature>
<dbReference type="PROSITE" id="PS50055">
    <property type="entry name" value="TYR_PHOSPHATASE_PTP"/>
    <property type="match status" value="1"/>
</dbReference>
<dbReference type="PROSITE" id="PS00661">
    <property type="entry name" value="FERM_2"/>
    <property type="match status" value="1"/>
</dbReference>
<dbReference type="GO" id="GO:0005856">
    <property type="term" value="C:cytoskeleton"/>
    <property type="evidence" value="ECO:0007669"/>
    <property type="project" value="UniProtKB-SubCell"/>
</dbReference>
<dbReference type="Pfam" id="PF09380">
    <property type="entry name" value="FERM_C"/>
    <property type="match status" value="1"/>
</dbReference>
<feature type="compositionally biased region" description="Basic and acidic residues" evidence="8">
    <location>
        <begin position="1658"/>
        <end position="1673"/>
    </location>
</feature>
<evidence type="ECO:0000259" key="10">
    <source>
        <dbReference type="PROSITE" id="PS50056"/>
    </source>
</evidence>
<evidence type="ECO:0000256" key="7">
    <source>
        <dbReference type="ARBA" id="ARBA00023242"/>
    </source>
</evidence>
<feature type="domain" description="FERM" evidence="11">
    <location>
        <begin position="548"/>
        <end position="865"/>
    </location>
</feature>
<feature type="domain" description="KIND" evidence="13">
    <location>
        <begin position="9"/>
        <end position="238"/>
    </location>
</feature>
<dbReference type="PRINTS" id="PR00700">
    <property type="entry name" value="PRTYPHPHTASE"/>
</dbReference>
<name>A0AAV4FFA4_9GAST</name>
<dbReference type="InterPro" id="IPR019748">
    <property type="entry name" value="FERM_central"/>
</dbReference>
<dbReference type="Pfam" id="PF00102">
    <property type="entry name" value="Y_phosphatase"/>
    <property type="match status" value="1"/>
</dbReference>
<feature type="region of interest" description="Disordered" evidence="8">
    <location>
        <begin position="2046"/>
        <end position="2082"/>
    </location>
</feature>
<gene>
    <name evidence="14" type="ORF">ElyMa_003821400</name>
</gene>
<feature type="compositionally biased region" description="Basic residues" evidence="8">
    <location>
        <begin position="242"/>
        <end position="258"/>
    </location>
</feature>
<dbReference type="SUPFAM" id="SSF50729">
    <property type="entry name" value="PH domain-like"/>
    <property type="match status" value="1"/>
</dbReference>
<evidence type="ECO:0000256" key="1">
    <source>
        <dbReference type="ARBA" id="ARBA00004123"/>
    </source>
</evidence>
<comment type="caution">
    <text evidence="14">The sequence shown here is derived from an EMBL/GenBank/DDBJ whole genome shotgun (WGS) entry which is preliminary data.</text>
</comment>
<dbReference type="SMART" id="SM00194">
    <property type="entry name" value="PTPc"/>
    <property type="match status" value="1"/>
</dbReference>
<dbReference type="InterPro" id="IPR019749">
    <property type="entry name" value="Band_41_domain"/>
</dbReference>
<dbReference type="InterPro" id="IPR011019">
    <property type="entry name" value="KIND_dom"/>
</dbReference>
<feature type="domain" description="PDZ" evidence="12">
    <location>
        <begin position="1784"/>
        <end position="1864"/>
    </location>
</feature>
<feature type="domain" description="PDZ" evidence="12">
    <location>
        <begin position="1030"/>
        <end position="1116"/>
    </location>
</feature>
<dbReference type="InterPro" id="IPR019747">
    <property type="entry name" value="FERM_CS"/>
</dbReference>
<dbReference type="PROSITE" id="PS50056">
    <property type="entry name" value="TYR_PHOSPHATASE_2"/>
    <property type="match status" value="1"/>
</dbReference>
<dbReference type="CDD" id="cd17101">
    <property type="entry name" value="FERM_F1_PTPN13_like"/>
    <property type="match status" value="1"/>
</dbReference>
<keyword evidence="15" id="KW-1185">Reference proteome</keyword>
<keyword evidence="6" id="KW-0206">Cytoskeleton</keyword>
<dbReference type="PROSITE" id="PS50057">
    <property type="entry name" value="FERM_3"/>
    <property type="match status" value="1"/>
</dbReference>
<dbReference type="SUPFAM" id="SSF50156">
    <property type="entry name" value="PDZ domain-like"/>
    <property type="match status" value="4"/>
</dbReference>
<dbReference type="PANTHER" id="PTHR46900:SF2">
    <property type="entry name" value="TYROSINE-PROTEIN PHOSPHATASE NON-RECEPTOR TYPE 13"/>
    <property type="match status" value="1"/>
</dbReference>
<organism evidence="14 15">
    <name type="scientific">Elysia marginata</name>
    <dbReference type="NCBI Taxonomy" id="1093978"/>
    <lineage>
        <taxon>Eukaryota</taxon>
        <taxon>Metazoa</taxon>
        <taxon>Spiralia</taxon>
        <taxon>Lophotrochozoa</taxon>
        <taxon>Mollusca</taxon>
        <taxon>Gastropoda</taxon>
        <taxon>Heterobranchia</taxon>
        <taxon>Euthyneura</taxon>
        <taxon>Panpulmonata</taxon>
        <taxon>Sacoglossa</taxon>
        <taxon>Placobranchoidea</taxon>
        <taxon>Plakobranchidae</taxon>
        <taxon>Elysia</taxon>
    </lineage>
</organism>
<keyword evidence="5" id="KW-0677">Repeat</keyword>
<evidence type="ECO:0000313" key="14">
    <source>
        <dbReference type="EMBL" id="GFR71734.1"/>
    </source>
</evidence>
<dbReference type="InterPro" id="IPR018979">
    <property type="entry name" value="FERM_N"/>
</dbReference>
<feature type="compositionally biased region" description="Basic and acidic residues" evidence="8">
    <location>
        <begin position="1608"/>
        <end position="1639"/>
    </location>
</feature>
<feature type="region of interest" description="Disordered" evidence="8">
    <location>
        <begin position="901"/>
        <end position="927"/>
    </location>
</feature>
<protein>
    <submittedName>
        <fullName evidence="14">Tyrosine-protein phosphatase non-receptor type 13</fullName>
    </submittedName>
</protein>
<dbReference type="Pfam" id="PF09379">
    <property type="entry name" value="FERM_N"/>
    <property type="match status" value="1"/>
</dbReference>
<evidence type="ECO:0000259" key="11">
    <source>
        <dbReference type="PROSITE" id="PS50057"/>
    </source>
</evidence>
<dbReference type="InterPro" id="IPR003595">
    <property type="entry name" value="Tyr_Pase_cat"/>
</dbReference>
<keyword evidence="4" id="KW-0963">Cytoplasm</keyword>
<feature type="domain" description="Tyrosine specific protein phosphatases" evidence="10">
    <location>
        <begin position="2369"/>
        <end position="2438"/>
    </location>
</feature>
<feature type="region of interest" description="Disordered" evidence="8">
    <location>
        <begin position="998"/>
        <end position="1018"/>
    </location>
</feature>
<comment type="similarity">
    <text evidence="3">Belongs to the protein-tyrosine phosphatase family. Non-receptor class subfamily.</text>
</comment>